<keyword evidence="10" id="KW-1185">Reference proteome</keyword>
<protein>
    <recommendedName>
        <fullName evidence="11">DUF2029 domain-containing protein</fullName>
    </recommendedName>
</protein>
<evidence type="ECO:0000256" key="8">
    <source>
        <dbReference type="SAM" id="Phobius"/>
    </source>
</evidence>
<keyword evidence="4 8" id="KW-0812">Transmembrane</keyword>
<evidence type="ECO:0000256" key="1">
    <source>
        <dbReference type="ARBA" id="ARBA00004651"/>
    </source>
</evidence>
<dbReference type="GO" id="GO:0005886">
    <property type="term" value="C:plasma membrane"/>
    <property type="evidence" value="ECO:0007669"/>
    <property type="project" value="UniProtKB-SubCell"/>
</dbReference>
<dbReference type="EMBL" id="QDGZ01000004">
    <property type="protein sequence ID" value="PVG82907.1"/>
    <property type="molecule type" value="Genomic_DNA"/>
</dbReference>
<feature type="transmembrane region" description="Helical" evidence="8">
    <location>
        <begin position="240"/>
        <end position="261"/>
    </location>
</feature>
<proteinExistence type="inferred from homology"/>
<dbReference type="InterPro" id="IPR018584">
    <property type="entry name" value="GT87"/>
</dbReference>
<evidence type="ECO:0000256" key="3">
    <source>
        <dbReference type="ARBA" id="ARBA00022679"/>
    </source>
</evidence>
<evidence type="ECO:0000256" key="4">
    <source>
        <dbReference type="ARBA" id="ARBA00022692"/>
    </source>
</evidence>
<evidence type="ECO:0000256" key="5">
    <source>
        <dbReference type="ARBA" id="ARBA00022989"/>
    </source>
</evidence>
<reference evidence="9 10" key="1">
    <citation type="submission" date="2018-04" db="EMBL/GenBank/DDBJ databases">
        <title>Genome of Nocardioides gansuensis WSJ-1.</title>
        <authorList>
            <person name="Wu S."/>
            <person name="Wang G."/>
        </authorList>
    </citation>
    <scope>NUCLEOTIDE SEQUENCE [LARGE SCALE GENOMIC DNA]</scope>
    <source>
        <strain evidence="9 10">WSJ-1</strain>
    </source>
</reference>
<keyword evidence="6 8" id="KW-0472">Membrane</keyword>
<name>A0A2T8FB39_9ACTN</name>
<keyword evidence="2" id="KW-1003">Cell membrane</keyword>
<feature type="transmembrane region" description="Helical" evidence="8">
    <location>
        <begin position="64"/>
        <end position="95"/>
    </location>
</feature>
<dbReference type="OrthoDB" id="9774600at2"/>
<evidence type="ECO:0000313" key="10">
    <source>
        <dbReference type="Proteomes" id="UP000246018"/>
    </source>
</evidence>
<comment type="similarity">
    <text evidence="7">Belongs to the glycosyltransferase 87 family.</text>
</comment>
<keyword evidence="5 8" id="KW-1133">Transmembrane helix</keyword>
<evidence type="ECO:0000256" key="7">
    <source>
        <dbReference type="ARBA" id="ARBA00024033"/>
    </source>
</evidence>
<feature type="transmembrane region" description="Helical" evidence="8">
    <location>
        <begin position="304"/>
        <end position="322"/>
    </location>
</feature>
<feature type="transmembrane region" description="Helical" evidence="8">
    <location>
        <begin position="107"/>
        <end position="137"/>
    </location>
</feature>
<gene>
    <name evidence="9" type="ORF">DDE18_11205</name>
</gene>
<feature type="transmembrane region" description="Helical" evidence="8">
    <location>
        <begin position="342"/>
        <end position="361"/>
    </location>
</feature>
<comment type="subcellular location">
    <subcellularLocation>
        <location evidence="1">Cell membrane</location>
        <topology evidence="1">Multi-pass membrane protein</topology>
    </subcellularLocation>
</comment>
<accession>A0A2T8FB39</accession>
<feature type="transmembrane region" description="Helical" evidence="8">
    <location>
        <begin position="177"/>
        <end position="195"/>
    </location>
</feature>
<sequence>MAPSVRTQCAVAAVCWLAVLLYVHARGGVLLDLDVYLAGVRRMWDGHSLYGQPPGDLPFTYPPFAALVLAPLALLPTWVAYAVWSAVSCAALVAIGRAAGLSGRRWWLVPAALALEPVWMTLHFGQVNLVLAALVIADLVHRDHRGRGIATGVAAGIKLTPLVFLAFLVVTRQWRTLRAAAAAFAATVSLPFLVVPGEAARFWTDVLPDASRIGAPWYAANQGVMGVLARLGHDETWVRPVWLVLATATALGALALSRGLWTRGDGVAAVAATGLAGLLASPVSWSHHWVWVVPLAPVLWRWRGPAVAAVWTAGFVLAPFLWLPRGHHREVAWTWEHLPGDLYVWLGLAWLALVASALRGFDAFSARTSTTEQSAPVRAAAPTSSATTRTRS</sequence>
<evidence type="ECO:0000256" key="6">
    <source>
        <dbReference type="ARBA" id="ARBA00023136"/>
    </source>
</evidence>
<keyword evidence="3" id="KW-0808">Transferase</keyword>
<comment type="caution">
    <text evidence="9">The sequence shown here is derived from an EMBL/GenBank/DDBJ whole genome shotgun (WGS) entry which is preliminary data.</text>
</comment>
<organism evidence="9 10">
    <name type="scientific">Nocardioides gansuensis</name>
    <dbReference type="NCBI Taxonomy" id="2138300"/>
    <lineage>
        <taxon>Bacteria</taxon>
        <taxon>Bacillati</taxon>
        <taxon>Actinomycetota</taxon>
        <taxon>Actinomycetes</taxon>
        <taxon>Propionibacteriales</taxon>
        <taxon>Nocardioidaceae</taxon>
        <taxon>Nocardioides</taxon>
    </lineage>
</organism>
<dbReference type="Proteomes" id="UP000246018">
    <property type="component" value="Unassembled WGS sequence"/>
</dbReference>
<dbReference type="GO" id="GO:0016758">
    <property type="term" value="F:hexosyltransferase activity"/>
    <property type="evidence" value="ECO:0007669"/>
    <property type="project" value="InterPro"/>
</dbReference>
<evidence type="ECO:0000313" key="9">
    <source>
        <dbReference type="EMBL" id="PVG82907.1"/>
    </source>
</evidence>
<dbReference type="AlphaFoldDB" id="A0A2T8FB39"/>
<evidence type="ECO:0008006" key="11">
    <source>
        <dbReference type="Google" id="ProtNLM"/>
    </source>
</evidence>
<feature type="transmembrane region" description="Helical" evidence="8">
    <location>
        <begin position="267"/>
        <end position="292"/>
    </location>
</feature>
<feature type="transmembrane region" description="Helical" evidence="8">
    <location>
        <begin position="149"/>
        <end position="170"/>
    </location>
</feature>
<dbReference type="Pfam" id="PF09594">
    <property type="entry name" value="GT87"/>
    <property type="match status" value="1"/>
</dbReference>
<dbReference type="RefSeq" id="WP_116572338.1">
    <property type="nucleotide sequence ID" value="NZ_QDGZ01000004.1"/>
</dbReference>
<evidence type="ECO:0000256" key="2">
    <source>
        <dbReference type="ARBA" id="ARBA00022475"/>
    </source>
</evidence>